<dbReference type="InterPro" id="IPR033749">
    <property type="entry name" value="Polyprenyl_synt_CS"/>
</dbReference>
<comment type="similarity">
    <text evidence="3">Belongs to the FPP/GGPP synthase family.</text>
</comment>
<dbReference type="SUPFAM" id="SSF48576">
    <property type="entry name" value="Terpenoid synthases"/>
    <property type="match status" value="1"/>
</dbReference>
<dbReference type="RefSeq" id="XP_052740748.1">
    <property type="nucleotide sequence ID" value="XM_052884788.1"/>
</dbReference>
<evidence type="ECO:0000313" key="5">
    <source>
        <dbReference type="RefSeq" id="XP_052740748.1"/>
    </source>
</evidence>
<dbReference type="Proteomes" id="UP001652582">
    <property type="component" value="Chromosome 12"/>
</dbReference>
<dbReference type="PROSITE" id="PS00723">
    <property type="entry name" value="POLYPRENYL_SYNTHASE_1"/>
    <property type="match status" value="1"/>
</dbReference>
<dbReference type="CDD" id="cd00685">
    <property type="entry name" value="Trans_IPPS_HT"/>
    <property type="match status" value="1"/>
</dbReference>
<keyword evidence="4" id="KW-1185">Reference proteome</keyword>
<proteinExistence type="inferred from homology"/>
<evidence type="ECO:0000313" key="4">
    <source>
        <dbReference type="Proteomes" id="UP001652582"/>
    </source>
</evidence>
<dbReference type="Gene3D" id="1.10.600.10">
    <property type="entry name" value="Farnesyl Diphosphate Synthase"/>
    <property type="match status" value="1"/>
</dbReference>
<keyword evidence="1" id="KW-0479">Metal-binding</keyword>
<organism evidence="4 5">
    <name type="scientific">Bicyclus anynana</name>
    <name type="common">Squinting bush brown butterfly</name>
    <dbReference type="NCBI Taxonomy" id="110368"/>
    <lineage>
        <taxon>Eukaryota</taxon>
        <taxon>Metazoa</taxon>
        <taxon>Ecdysozoa</taxon>
        <taxon>Arthropoda</taxon>
        <taxon>Hexapoda</taxon>
        <taxon>Insecta</taxon>
        <taxon>Pterygota</taxon>
        <taxon>Neoptera</taxon>
        <taxon>Endopterygota</taxon>
        <taxon>Lepidoptera</taxon>
        <taxon>Glossata</taxon>
        <taxon>Ditrysia</taxon>
        <taxon>Papilionoidea</taxon>
        <taxon>Nymphalidae</taxon>
        <taxon>Satyrinae</taxon>
        <taxon>Satyrini</taxon>
        <taxon>Mycalesina</taxon>
        <taxon>Bicyclus</taxon>
    </lineage>
</organism>
<dbReference type="PROSITE" id="PS00444">
    <property type="entry name" value="POLYPRENYL_SYNTHASE_2"/>
    <property type="match status" value="1"/>
</dbReference>
<dbReference type="PANTHER" id="PTHR12001:SF44">
    <property type="entry name" value="GERANYLGERANYL PYROPHOSPHATE SYNTHASE"/>
    <property type="match status" value="1"/>
</dbReference>
<sequence length="444" mass="50395">MNSFDTIQDHTTKNVIGYFILRNKKLKEGILFPGVTGSVHASTARERQTTARQDRPRLQLLAACARRQAPAHRRHCQHAAQRHLAVSSVSRSYWLRTRIYCACAANNCASRSPSSSTTGCVCATTSCGTSSTLSTCCTTAPCCKFSFQELLAPYTHLLRVSGKQLRVKIALAFNYWLRVRDDKLRHIVDTVNMLHNGTLLVDDIQDNSRVRRGLPSAHCVFGVPLTVNTSFHVTFLVLQRVLEMGPKATEIFTNDFLEVVRGQGIDIYWRDNYICPTEEEYKDMLKQKTGHMFSLAVRLCQQFSQYEHDLSKLALHMGLYFQIRDDYCNLTQQEALEEWPGSEDKQARKDASFCEDITEGKFSLPVIHAMNSPEKGEILNILRQRTHDVELKKYCVSLLEKAGSLTYTRDMLVDLDRTARAEVARLGGNPDMEAVLDELMSWKQ</sequence>
<accession>A0ABM3LNT4</accession>
<evidence type="ECO:0000256" key="2">
    <source>
        <dbReference type="ARBA" id="ARBA00022842"/>
    </source>
</evidence>
<dbReference type="InterPro" id="IPR000092">
    <property type="entry name" value="Polyprenyl_synt"/>
</dbReference>
<name>A0ABM3LNT4_BICAN</name>
<protein>
    <submittedName>
        <fullName evidence="5">Terpene synthase-like</fullName>
    </submittedName>
</protein>
<keyword evidence="3" id="KW-0808">Transferase</keyword>
<reference evidence="5" key="1">
    <citation type="submission" date="2025-08" db="UniProtKB">
        <authorList>
            <consortium name="RefSeq"/>
        </authorList>
    </citation>
    <scope>IDENTIFICATION</scope>
</reference>
<dbReference type="PANTHER" id="PTHR12001">
    <property type="entry name" value="GERANYLGERANYL PYROPHOSPHATE SYNTHASE"/>
    <property type="match status" value="1"/>
</dbReference>
<dbReference type="Pfam" id="PF00348">
    <property type="entry name" value="polyprenyl_synt"/>
    <property type="match status" value="1"/>
</dbReference>
<dbReference type="SFLD" id="SFLDS00005">
    <property type="entry name" value="Isoprenoid_Synthase_Type_I"/>
    <property type="match status" value="1"/>
</dbReference>
<keyword evidence="2" id="KW-0460">Magnesium</keyword>
<dbReference type="InterPro" id="IPR008949">
    <property type="entry name" value="Isoprenoid_synthase_dom_sf"/>
</dbReference>
<gene>
    <name evidence="5" type="primary">LOC112043454</name>
</gene>
<evidence type="ECO:0000256" key="1">
    <source>
        <dbReference type="ARBA" id="ARBA00022723"/>
    </source>
</evidence>
<dbReference type="GeneID" id="112043454"/>
<evidence type="ECO:0000256" key="3">
    <source>
        <dbReference type="RuleBase" id="RU004466"/>
    </source>
</evidence>